<evidence type="ECO:0000313" key="1">
    <source>
        <dbReference type="EMBL" id="KAJ0098706.1"/>
    </source>
</evidence>
<organism evidence="1 2">
    <name type="scientific">Pistacia atlantica</name>
    <dbReference type="NCBI Taxonomy" id="434234"/>
    <lineage>
        <taxon>Eukaryota</taxon>
        <taxon>Viridiplantae</taxon>
        <taxon>Streptophyta</taxon>
        <taxon>Embryophyta</taxon>
        <taxon>Tracheophyta</taxon>
        <taxon>Spermatophyta</taxon>
        <taxon>Magnoliopsida</taxon>
        <taxon>eudicotyledons</taxon>
        <taxon>Gunneridae</taxon>
        <taxon>Pentapetalae</taxon>
        <taxon>rosids</taxon>
        <taxon>malvids</taxon>
        <taxon>Sapindales</taxon>
        <taxon>Anacardiaceae</taxon>
        <taxon>Pistacia</taxon>
    </lineage>
</organism>
<protein>
    <submittedName>
        <fullName evidence="1">Uncharacterized protein</fullName>
    </submittedName>
</protein>
<keyword evidence="2" id="KW-1185">Reference proteome</keyword>
<proteinExistence type="predicted"/>
<name>A0ACC1BIL1_9ROSI</name>
<accession>A0ACC1BIL1</accession>
<sequence length="476" mass="53763">MVEEQEDVDGAELRDRLRLRVEDRHKVVRVTSLVDLLRILFLFLIINSHPTFIPPGSGQSPQLRRIGGAQFTLNGTHYKLVANEGRNMLHGFSDVVWKVKKYKNEGGASTIVFAYHSFDGEDDLYVIVGYTLTGDKKLKITMKATTLNKATPVNLAQQTYWNLGCHNSGNILSEEIQIFGSYFTPVDSKLIPTGKFESVKGTPYDFRKPHKVGSRISKLPIDYDINYVLDGGAGSKLRPVAIVHDKKSGRGKGGFVYPPHVALCLETQAFPDSVNHPNFPSTIVAPGKTYKHHMLFSPLHRSPSKSKSLQTTSPPTPSTGHGFTVFFPWNLQIPLLLHLENSDDCPDPWNIFSRVNSWNIHSQRIKSSPFCVTMCSVEKSKRVWIWTENRQVMTAAIERGWNTFFFLSQNHQLAKHWSTIALIDPLFVKEGEVFDSVERRVASICEVATPQELQKLQPSDEQAYNIVIDLLDWQVC</sequence>
<dbReference type="Proteomes" id="UP001164250">
    <property type="component" value="Chromosome 4"/>
</dbReference>
<evidence type="ECO:0000313" key="2">
    <source>
        <dbReference type="Proteomes" id="UP001164250"/>
    </source>
</evidence>
<comment type="caution">
    <text evidence="1">The sequence shown here is derived from an EMBL/GenBank/DDBJ whole genome shotgun (WGS) entry which is preliminary data.</text>
</comment>
<gene>
    <name evidence="1" type="ORF">Patl1_22178</name>
</gene>
<reference evidence="2" key="1">
    <citation type="journal article" date="2023" name="G3 (Bethesda)">
        <title>Genome assembly and association tests identify interacting loci associated with vigor, precocity, and sex in interspecific pistachio rootstocks.</title>
        <authorList>
            <person name="Palmer W."/>
            <person name="Jacygrad E."/>
            <person name="Sagayaradj S."/>
            <person name="Cavanaugh K."/>
            <person name="Han R."/>
            <person name="Bertier L."/>
            <person name="Beede B."/>
            <person name="Kafkas S."/>
            <person name="Golino D."/>
            <person name="Preece J."/>
            <person name="Michelmore R."/>
        </authorList>
    </citation>
    <scope>NUCLEOTIDE SEQUENCE [LARGE SCALE GENOMIC DNA]</scope>
</reference>
<dbReference type="EMBL" id="CM047900">
    <property type="protein sequence ID" value="KAJ0098706.1"/>
    <property type="molecule type" value="Genomic_DNA"/>
</dbReference>